<evidence type="ECO:0000256" key="9">
    <source>
        <dbReference type="ARBA" id="ARBA00023180"/>
    </source>
</evidence>
<dbReference type="Gene3D" id="1.10.1220.70">
    <property type="match status" value="1"/>
</dbReference>
<accession>Q4T028</accession>
<comment type="subcellular location">
    <subcellularLocation>
        <location evidence="1 11">Cell membrane</location>
        <topology evidence="1 11">Multi-pass membrane protein</topology>
    </subcellularLocation>
</comment>
<gene>
    <name evidence="13" type="ORF">GSTENG00009547001</name>
</gene>
<reference evidence="14" key="3">
    <citation type="submission" date="2025-05" db="UniProtKB">
        <authorList>
            <consortium name="Ensembl"/>
        </authorList>
    </citation>
    <scope>IDENTIFICATION</scope>
</reference>
<feature type="transmembrane region" description="Helical" evidence="11">
    <location>
        <begin position="227"/>
        <end position="250"/>
    </location>
</feature>
<dbReference type="OrthoDB" id="9445642at2759"/>
<evidence type="ECO:0000256" key="2">
    <source>
        <dbReference type="ARBA" id="ARBA00022475"/>
    </source>
</evidence>
<protein>
    <submittedName>
        <fullName evidence="14">Adenosine A2a receptor</fullName>
    </submittedName>
    <submittedName>
        <fullName evidence="13">Chromosome undetermined SCAF11373, whole genome shotgun sequence</fullName>
    </submittedName>
</protein>
<dbReference type="Pfam" id="PF00001">
    <property type="entry name" value="7tm_1"/>
    <property type="match status" value="1"/>
</dbReference>
<dbReference type="GO" id="GO:0001609">
    <property type="term" value="F:G protein-coupled adenosine receptor activity"/>
    <property type="evidence" value="ECO:0007669"/>
    <property type="project" value="UniProtKB-UniRule"/>
</dbReference>
<keyword evidence="9 11" id="KW-0325">Glycoprotein</keyword>
<evidence type="ECO:0000256" key="11">
    <source>
        <dbReference type="RuleBase" id="RU201114"/>
    </source>
</evidence>
<proteinExistence type="inferred from homology"/>
<name>Q4T028_TETNG</name>
<dbReference type="PROSITE" id="PS50262">
    <property type="entry name" value="G_PROTEIN_RECEP_F1_2"/>
    <property type="match status" value="1"/>
</dbReference>
<keyword evidence="15" id="KW-1185">Reference proteome</keyword>
<keyword evidence="6 11" id="KW-0472">Membrane</keyword>
<dbReference type="HOGENOM" id="CLU_009579_11_5_1"/>
<keyword evidence="3 11" id="KW-0812">Transmembrane</keyword>
<keyword evidence="8 11" id="KW-0675">Receptor</keyword>
<dbReference type="InterPro" id="IPR001634">
    <property type="entry name" value="Adenosn_rcpt"/>
</dbReference>
<dbReference type="EMBL" id="CAAE01011373">
    <property type="protein sequence ID" value="CAF93754.1"/>
    <property type="molecule type" value="Genomic_DNA"/>
</dbReference>
<dbReference type="PANTHER" id="PTHR24246:SF47">
    <property type="entry name" value="ADENOSINE RECEPTOR A2A"/>
    <property type="match status" value="1"/>
</dbReference>
<feature type="non-terminal residue" evidence="13">
    <location>
        <position position="272"/>
    </location>
</feature>
<reference evidence="13" key="2">
    <citation type="submission" date="2004-02" db="EMBL/GenBank/DDBJ databases">
        <authorList>
            <consortium name="Genoscope"/>
            <consortium name="Whitehead Institute Centre for Genome Research"/>
        </authorList>
    </citation>
    <scope>NUCLEOTIDE SEQUENCE</scope>
</reference>
<dbReference type="SUPFAM" id="SSF81321">
    <property type="entry name" value="Family A G protein-coupled receptor-like"/>
    <property type="match status" value="1"/>
</dbReference>
<feature type="transmembrane region" description="Helical" evidence="11">
    <location>
        <begin position="121"/>
        <end position="142"/>
    </location>
</feature>
<dbReference type="PANTHER" id="PTHR24246">
    <property type="entry name" value="OLFACTORY RECEPTOR AND ADENOSINE RECEPTOR"/>
    <property type="match status" value="1"/>
</dbReference>
<dbReference type="Gene3D" id="1.20.1070.10">
    <property type="entry name" value="Rhodopsin 7-helix transmembrane proteins"/>
    <property type="match status" value="1"/>
</dbReference>
<dbReference type="InterPro" id="IPR017452">
    <property type="entry name" value="GPCR_Rhodpsn_7TM"/>
</dbReference>
<evidence type="ECO:0000256" key="6">
    <source>
        <dbReference type="ARBA" id="ARBA00023136"/>
    </source>
</evidence>
<dbReference type="PRINTS" id="PR00424">
    <property type="entry name" value="ADENOSINER"/>
</dbReference>
<evidence type="ECO:0000313" key="14">
    <source>
        <dbReference type="Ensembl" id="ENSTNIP00000008007.1"/>
    </source>
</evidence>
<evidence type="ECO:0000313" key="15">
    <source>
        <dbReference type="Proteomes" id="UP000007303"/>
    </source>
</evidence>
<dbReference type="GO" id="GO:0005886">
    <property type="term" value="C:plasma membrane"/>
    <property type="evidence" value="ECO:0007669"/>
    <property type="project" value="UniProtKB-SubCell"/>
</dbReference>
<evidence type="ECO:0000256" key="4">
    <source>
        <dbReference type="ARBA" id="ARBA00022989"/>
    </source>
</evidence>
<evidence type="ECO:0000313" key="13">
    <source>
        <dbReference type="EMBL" id="CAF93754.1"/>
    </source>
</evidence>
<dbReference type="InterPro" id="IPR000276">
    <property type="entry name" value="GPCR_Rhodpsn"/>
</dbReference>
<feature type="transmembrane region" description="Helical" evidence="11">
    <location>
        <begin position="43"/>
        <end position="66"/>
    </location>
</feature>
<keyword evidence="2 11" id="KW-1003">Cell membrane</keyword>
<reference evidence="13 15" key="1">
    <citation type="journal article" date="2004" name="Nature">
        <title>Genome duplication in the teleost fish Tetraodon nigroviridis reveals the early vertebrate proto-karyotype.</title>
        <authorList>
            <person name="Jaillon O."/>
            <person name="Aury J.-M."/>
            <person name="Brunet F."/>
            <person name="Petit J.-L."/>
            <person name="Stange-Thomann N."/>
            <person name="Mauceli E."/>
            <person name="Bouneau L."/>
            <person name="Fischer C."/>
            <person name="Ozouf-Costaz C."/>
            <person name="Bernot A."/>
            <person name="Nicaud S."/>
            <person name="Jaffe D."/>
            <person name="Fisher S."/>
            <person name="Lutfalla G."/>
            <person name="Dossat C."/>
            <person name="Segurens B."/>
            <person name="Dasilva C."/>
            <person name="Salanoubat M."/>
            <person name="Levy M."/>
            <person name="Boudet N."/>
            <person name="Castellano S."/>
            <person name="Anthouard V."/>
            <person name="Jubin C."/>
            <person name="Castelli V."/>
            <person name="Katinka M."/>
            <person name="Vacherie B."/>
            <person name="Biemont C."/>
            <person name="Skalli Z."/>
            <person name="Cattolico L."/>
            <person name="Poulain J."/>
            <person name="De Berardinis V."/>
            <person name="Cruaud C."/>
            <person name="Duprat S."/>
            <person name="Brottier P."/>
            <person name="Coutanceau J.-P."/>
            <person name="Gouzy J."/>
            <person name="Parra G."/>
            <person name="Lardier G."/>
            <person name="Chapple C."/>
            <person name="McKernan K.J."/>
            <person name="McEwan P."/>
            <person name="Bosak S."/>
            <person name="Kellis M."/>
            <person name="Volff J.-N."/>
            <person name="Guigo R."/>
            <person name="Zody M.C."/>
            <person name="Mesirov J."/>
            <person name="Lindblad-Toh K."/>
            <person name="Birren B."/>
            <person name="Nusbaum C."/>
            <person name="Kahn D."/>
            <person name="Robinson-Rechavi M."/>
            <person name="Laudet V."/>
            <person name="Schachter V."/>
            <person name="Quetier F."/>
            <person name="Saurin W."/>
            <person name="Scarpelli C."/>
            <person name="Wincker P."/>
            <person name="Lander E.S."/>
            <person name="Weissenbach J."/>
            <person name="Roest Crollius H."/>
        </authorList>
    </citation>
    <scope>NUCLEOTIDE SEQUENCE [LARGE SCALE GENOMIC DNA]</scope>
</reference>
<evidence type="ECO:0000256" key="8">
    <source>
        <dbReference type="ARBA" id="ARBA00023170"/>
    </source>
</evidence>
<dbReference type="GO" id="GO:0007189">
    <property type="term" value="P:adenylate cyclase-activating G protein-coupled receptor signaling pathway"/>
    <property type="evidence" value="ECO:0007669"/>
    <property type="project" value="TreeGrafter"/>
</dbReference>
<organism evidence="13">
    <name type="scientific">Tetraodon nigroviridis</name>
    <name type="common">Spotted green pufferfish</name>
    <name type="synonym">Chelonodon nigroviridis</name>
    <dbReference type="NCBI Taxonomy" id="99883"/>
    <lineage>
        <taxon>Eukaryota</taxon>
        <taxon>Metazoa</taxon>
        <taxon>Chordata</taxon>
        <taxon>Craniata</taxon>
        <taxon>Vertebrata</taxon>
        <taxon>Euteleostomi</taxon>
        <taxon>Actinopterygii</taxon>
        <taxon>Neopterygii</taxon>
        <taxon>Teleostei</taxon>
        <taxon>Neoteleostei</taxon>
        <taxon>Acanthomorphata</taxon>
        <taxon>Eupercaria</taxon>
        <taxon>Tetraodontiformes</taxon>
        <taxon>Tetradontoidea</taxon>
        <taxon>Tetraodontidae</taxon>
        <taxon>Tetraodon</taxon>
    </lineage>
</organism>
<keyword evidence="5 11" id="KW-0297">G-protein coupled receptor</keyword>
<dbReference type="AlphaFoldDB" id="Q4T028"/>
<keyword evidence="10 11" id="KW-0807">Transducer</keyword>
<sequence length="272" mass="29244">MLKASQLAYVVLEVLMAVLAVLGNVLVCWAVGLNSNLQTVTNLFVVSLAVADVAVGLLAIPFAIIISTGICAHFLGCLFLACFVLILTQSSIFSLLAIAVDRYVAISNPLRYSSLVTGQRAKVIISVCWLLSFVIGLTPLLGWNSGANATAPAGTGSCPPGLSECLFEGVVPMDYMIYFNFLGCAEEGGARRQVAGHHRGPLRSVLAASAPHQLLQLPLPALPAAHVWLINAAIILSHANSVVNPFIYAYRIREFRHTFRRIIYQQLLGRSD</sequence>
<feature type="transmembrane region" description="Helical" evidence="11">
    <location>
        <begin position="72"/>
        <end position="100"/>
    </location>
</feature>
<dbReference type="GeneTree" id="ENSGT01030000234555"/>
<keyword evidence="7 11" id="KW-1015">Disulfide bond</keyword>
<keyword evidence="4 11" id="KW-1133">Transmembrane helix</keyword>
<evidence type="ECO:0000256" key="10">
    <source>
        <dbReference type="ARBA" id="ARBA00023224"/>
    </source>
</evidence>
<dbReference type="PRINTS" id="PR00237">
    <property type="entry name" value="GPCRRHODOPSN"/>
</dbReference>
<feature type="transmembrane region" description="Helical" evidence="11">
    <location>
        <begin position="6"/>
        <end position="31"/>
    </location>
</feature>
<evidence type="ECO:0000256" key="1">
    <source>
        <dbReference type="ARBA" id="ARBA00004651"/>
    </source>
</evidence>
<feature type="domain" description="G-protein coupled receptors family 1 profile" evidence="12">
    <location>
        <begin position="23"/>
        <end position="158"/>
    </location>
</feature>
<evidence type="ECO:0000256" key="7">
    <source>
        <dbReference type="ARBA" id="ARBA00023157"/>
    </source>
</evidence>
<dbReference type="Ensembl" id="ENSTNIT00000008169.1">
    <property type="protein sequence ID" value="ENSTNIP00000008007.1"/>
    <property type="gene ID" value="ENSTNIG00000005324.1"/>
</dbReference>
<dbReference type="STRING" id="99883.ENSTNIP00000008007"/>
<dbReference type="OMA" id="VMKYGFL"/>
<dbReference type="Proteomes" id="UP000007303">
    <property type="component" value="Unassembled WGS sequence"/>
</dbReference>
<evidence type="ECO:0000259" key="12">
    <source>
        <dbReference type="PROSITE" id="PS50262"/>
    </source>
</evidence>
<comment type="similarity">
    <text evidence="11">Belongs to the G-protein coupled receptor 1 family.</text>
</comment>
<evidence type="ECO:0000256" key="3">
    <source>
        <dbReference type="ARBA" id="ARBA00022692"/>
    </source>
</evidence>
<dbReference type="PROSITE" id="PS00237">
    <property type="entry name" value="G_PROTEIN_RECEP_F1_1"/>
    <property type="match status" value="1"/>
</dbReference>
<dbReference type="KEGG" id="tng:GSTEN00009547G001"/>
<evidence type="ECO:0000256" key="5">
    <source>
        <dbReference type="ARBA" id="ARBA00023040"/>
    </source>
</evidence>